<dbReference type="PANTHER" id="PTHR22761">
    <property type="entry name" value="CHARGED MULTIVESICULAR BODY PROTEIN"/>
    <property type="match status" value="1"/>
</dbReference>
<comment type="subcellular location">
    <subcellularLocation>
        <location evidence="1">Endosome membrane</location>
    </subcellularLocation>
</comment>
<dbReference type="Proteomes" id="UP000475862">
    <property type="component" value="Unassembled WGS sequence"/>
</dbReference>
<dbReference type="GO" id="GO:0005771">
    <property type="term" value="C:multivesicular body"/>
    <property type="evidence" value="ECO:0007669"/>
    <property type="project" value="TreeGrafter"/>
</dbReference>
<keyword evidence="5" id="KW-0653">Protein transport</keyword>
<keyword evidence="6" id="KW-0472">Membrane</keyword>
<dbReference type="OrthoDB" id="441172at2759"/>
<feature type="region of interest" description="Disordered" evidence="8">
    <location>
        <begin position="196"/>
        <end position="227"/>
    </location>
</feature>
<sequence length="227" mass="26205">MGMLFGKPKVSRITDHDRAVLQMKQQRDTLKRYQQRVEKLLESERELAKRLLSENKREHLLVSLSMFVLTNNYDVNHYSKAKLLLRKKKYQTEQLERTEASLDTIEKLIQDLEYTQIEAKVIEGLKVGNVALKKANELFNIEHIEQLLDETKEGIDKQREITDLLSGALSSEDEEAVEAELNELITIEHQKAMDKLPTVPSDELPVTVPETKEKDNLPTKKIALEAQ</sequence>
<proteinExistence type="inferred from homology"/>
<evidence type="ECO:0000256" key="3">
    <source>
        <dbReference type="ARBA" id="ARBA00022448"/>
    </source>
</evidence>
<evidence type="ECO:0000256" key="2">
    <source>
        <dbReference type="ARBA" id="ARBA00006190"/>
    </source>
</evidence>
<accession>A0A6G0SZE9</accession>
<keyword evidence="4" id="KW-0967">Endosome</keyword>
<dbReference type="Pfam" id="PF03357">
    <property type="entry name" value="Snf7"/>
    <property type="match status" value="1"/>
</dbReference>
<organism evidence="9 10">
    <name type="scientific">Aphis glycines</name>
    <name type="common">Soybean aphid</name>
    <dbReference type="NCBI Taxonomy" id="307491"/>
    <lineage>
        <taxon>Eukaryota</taxon>
        <taxon>Metazoa</taxon>
        <taxon>Ecdysozoa</taxon>
        <taxon>Arthropoda</taxon>
        <taxon>Hexapoda</taxon>
        <taxon>Insecta</taxon>
        <taxon>Pterygota</taxon>
        <taxon>Neoptera</taxon>
        <taxon>Paraneoptera</taxon>
        <taxon>Hemiptera</taxon>
        <taxon>Sternorrhyncha</taxon>
        <taxon>Aphidomorpha</taxon>
        <taxon>Aphidoidea</taxon>
        <taxon>Aphididae</taxon>
        <taxon>Aphidini</taxon>
        <taxon>Aphis</taxon>
        <taxon>Aphis</taxon>
    </lineage>
</organism>
<comment type="caution">
    <text evidence="9">The sequence shown here is derived from an EMBL/GenBank/DDBJ whole genome shotgun (WGS) entry which is preliminary data.</text>
</comment>
<dbReference type="EMBL" id="VYZN01000079">
    <property type="protein sequence ID" value="KAE9523475.1"/>
    <property type="molecule type" value="Genomic_DNA"/>
</dbReference>
<dbReference type="Gene3D" id="6.10.140.1230">
    <property type="match status" value="1"/>
</dbReference>
<gene>
    <name evidence="9" type="ORF">AGLY_016027</name>
</gene>
<comment type="similarity">
    <text evidence="2">Belongs to the SNF7 family.</text>
</comment>
<dbReference type="GO" id="GO:0000815">
    <property type="term" value="C:ESCRT III complex"/>
    <property type="evidence" value="ECO:0007669"/>
    <property type="project" value="TreeGrafter"/>
</dbReference>
<reference evidence="9 10" key="1">
    <citation type="submission" date="2019-08" db="EMBL/GenBank/DDBJ databases">
        <title>The genome of the soybean aphid Biotype 1, its phylome, world population structure and adaptation to the North American continent.</title>
        <authorList>
            <person name="Giordano R."/>
            <person name="Donthu R.K."/>
            <person name="Hernandez A.G."/>
            <person name="Wright C.L."/>
            <person name="Zimin A.V."/>
        </authorList>
    </citation>
    <scope>NUCLEOTIDE SEQUENCE [LARGE SCALE GENOMIC DNA]</scope>
    <source>
        <tissue evidence="9">Whole aphids</tissue>
    </source>
</reference>
<name>A0A6G0SZE9_APHGL</name>
<evidence type="ECO:0000256" key="6">
    <source>
        <dbReference type="ARBA" id="ARBA00023136"/>
    </source>
</evidence>
<evidence type="ECO:0000313" key="9">
    <source>
        <dbReference type="EMBL" id="KAE9523475.1"/>
    </source>
</evidence>
<keyword evidence="7" id="KW-0175">Coiled coil</keyword>
<feature type="coiled-coil region" evidence="7">
    <location>
        <begin position="16"/>
        <end position="54"/>
    </location>
</feature>
<evidence type="ECO:0000313" key="10">
    <source>
        <dbReference type="Proteomes" id="UP000475862"/>
    </source>
</evidence>
<dbReference type="GO" id="GO:0006900">
    <property type="term" value="P:vesicle budding from membrane"/>
    <property type="evidence" value="ECO:0007669"/>
    <property type="project" value="TreeGrafter"/>
</dbReference>
<keyword evidence="3" id="KW-0813">Transport</keyword>
<dbReference type="PANTHER" id="PTHR22761:SF5">
    <property type="entry name" value="CHARGED MULTIVESICULAR BODY PROTEIN 6"/>
    <property type="match status" value="1"/>
</dbReference>
<protein>
    <recommendedName>
        <fullName evidence="11">Charged multivesicular body protein 6</fullName>
    </recommendedName>
</protein>
<evidence type="ECO:0000256" key="4">
    <source>
        <dbReference type="ARBA" id="ARBA00022753"/>
    </source>
</evidence>
<dbReference type="GO" id="GO:0015031">
    <property type="term" value="P:protein transport"/>
    <property type="evidence" value="ECO:0007669"/>
    <property type="project" value="UniProtKB-KW"/>
</dbReference>
<evidence type="ECO:0000256" key="5">
    <source>
        <dbReference type="ARBA" id="ARBA00022927"/>
    </source>
</evidence>
<evidence type="ECO:0008006" key="11">
    <source>
        <dbReference type="Google" id="ProtNLM"/>
    </source>
</evidence>
<dbReference type="GO" id="GO:0032511">
    <property type="term" value="P:late endosome to vacuole transport via multivesicular body sorting pathway"/>
    <property type="evidence" value="ECO:0007669"/>
    <property type="project" value="TreeGrafter"/>
</dbReference>
<keyword evidence="10" id="KW-1185">Reference proteome</keyword>
<dbReference type="InterPro" id="IPR005024">
    <property type="entry name" value="Snf7_fam"/>
</dbReference>
<evidence type="ECO:0000256" key="1">
    <source>
        <dbReference type="ARBA" id="ARBA00004608"/>
    </source>
</evidence>
<dbReference type="AlphaFoldDB" id="A0A6G0SZE9"/>
<evidence type="ECO:0000256" key="8">
    <source>
        <dbReference type="SAM" id="MobiDB-lite"/>
    </source>
</evidence>
<evidence type="ECO:0000256" key="7">
    <source>
        <dbReference type="SAM" id="Coils"/>
    </source>
</evidence>